<dbReference type="InterPro" id="IPR036179">
    <property type="entry name" value="Ig-like_dom_sf"/>
</dbReference>
<proteinExistence type="predicted"/>
<dbReference type="InterPro" id="IPR015631">
    <property type="entry name" value="CD2/SLAM_rcpt"/>
</dbReference>
<feature type="transmembrane region" description="Helical" evidence="5">
    <location>
        <begin position="214"/>
        <end position="236"/>
    </location>
</feature>
<evidence type="ECO:0000259" key="7">
    <source>
        <dbReference type="PROSITE" id="PS50835"/>
    </source>
</evidence>
<accession>A0A3B3TG48</accession>
<dbReference type="GeneTree" id="ENSGT01120000272563"/>
<evidence type="ECO:0000256" key="5">
    <source>
        <dbReference type="SAM" id="Phobius"/>
    </source>
</evidence>
<dbReference type="SUPFAM" id="SSF48726">
    <property type="entry name" value="Immunoglobulin"/>
    <property type="match status" value="2"/>
</dbReference>
<organism evidence="8 9">
    <name type="scientific">Paramormyrops kingsleyae</name>
    <dbReference type="NCBI Taxonomy" id="1676925"/>
    <lineage>
        <taxon>Eukaryota</taxon>
        <taxon>Metazoa</taxon>
        <taxon>Chordata</taxon>
        <taxon>Craniata</taxon>
        <taxon>Vertebrata</taxon>
        <taxon>Euteleostomi</taxon>
        <taxon>Actinopterygii</taxon>
        <taxon>Neopterygii</taxon>
        <taxon>Teleostei</taxon>
        <taxon>Osteoglossocephala</taxon>
        <taxon>Osteoglossomorpha</taxon>
        <taxon>Osteoglossiformes</taxon>
        <taxon>Mormyridae</taxon>
        <taxon>Paramormyrops</taxon>
    </lineage>
</organism>
<evidence type="ECO:0000313" key="8">
    <source>
        <dbReference type="Ensembl" id="ENSPKIP00000041635.1"/>
    </source>
</evidence>
<dbReference type="AlphaFoldDB" id="A0A3B3TG48"/>
<dbReference type="GO" id="GO:0005911">
    <property type="term" value="C:cell-cell junction"/>
    <property type="evidence" value="ECO:0007669"/>
    <property type="project" value="TreeGrafter"/>
</dbReference>
<keyword evidence="4" id="KW-0325">Glycoprotein</keyword>
<dbReference type="InterPro" id="IPR007110">
    <property type="entry name" value="Ig-like_dom"/>
</dbReference>
<keyword evidence="2 6" id="KW-0732">Signal</keyword>
<evidence type="ECO:0000256" key="2">
    <source>
        <dbReference type="ARBA" id="ARBA00022729"/>
    </source>
</evidence>
<protein>
    <submittedName>
        <fullName evidence="8">SLAM family member 5-like</fullName>
    </submittedName>
</protein>
<evidence type="ECO:0000256" key="3">
    <source>
        <dbReference type="ARBA" id="ARBA00023136"/>
    </source>
</evidence>
<evidence type="ECO:0000256" key="4">
    <source>
        <dbReference type="ARBA" id="ARBA00023180"/>
    </source>
</evidence>
<feature type="chain" id="PRO_5017280174" evidence="6">
    <location>
        <begin position="17"/>
        <end position="262"/>
    </location>
</feature>
<sequence length="262" mass="28818">MLILTSLLLISGVCVAVDLTINGSVGGTVELPSVLGSLKVEDFRFVWWIFNGKIRAEISSGHIEVDNQAQFKGRLQLSPDFSLTVRELRLEDSGEYQRVGLKEDGSQIPTYKIQLQVNESITTVQIQSELTWLPEILTCAAYLVCSSTGDPRPSYTWKKGKQRESSSELRFFLLPEEGDVIASCTAANSASEKTSNVTMRCIPTVPPVGFSPCLLKMVVFSVGLIIMVSAVITVHLRERFDRQREHVQGAETEGTAPPGGRL</sequence>
<dbReference type="Ensembl" id="ENSPKIT00000022671.1">
    <property type="protein sequence ID" value="ENSPKIP00000041635.1"/>
    <property type="gene ID" value="ENSPKIG00000018107.1"/>
</dbReference>
<dbReference type="Gene3D" id="2.60.40.10">
    <property type="entry name" value="Immunoglobulins"/>
    <property type="match status" value="2"/>
</dbReference>
<keyword evidence="9" id="KW-1185">Reference proteome</keyword>
<feature type="domain" description="Ig-like" evidence="7">
    <location>
        <begin position="109"/>
        <end position="198"/>
    </location>
</feature>
<evidence type="ECO:0000313" key="9">
    <source>
        <dbReference type="Proteomes" id="UP000261540"/>
    </source>
</evidence>
<dbReference type="PROSITE" id="PS50835">
    <property type="entry name" value="IG_LIKE"/>
    <property type="match status" value="1"/>
</dbReference>
<reference evidence="8" key="1">
    <citation type="submission" date="2025-08" db="UniProtKB">
        <authorList>
            <consortium name="Ensembl"/>
        </authorList>
    </citation>
    <scope>IDENTIFICATION</scope>
</reference>
<keyword evidence="5" id="KW-0812">Transmembrane</keyword>
<dbReference type="Proteomes" id="UP000261540">
    <property type="component" value="Unplaced"/>
</dbReference>
<keyword evidence="5" id="KW-1133">Transmembrane helix</keyword>
<feature type="signal peptide" evidence="6">
    <location>
        <begin position="1"/>
        <end position="16"/>
    </location>
</feature>
<dbReference type="PANTHER" id="PTHR12080">
    <property type="entry name" value="SIGNALING LYMPHOCYTIC ACTIVATION MOLECULE"/>
    <property type="match status" value="1"/>
</dbReference>
<evidence type="ECO:0000256" key="6">
    <source>
        <dbReference type="SAM" id="SignalP"/>
    </source>
</evidence>
<evidence type="ECO:0000256" key="1">
    <source>
        <dbReference type="ARBA" id="ARBA00004370"/>
    </source>
</evidence>
<comment type="subcellular location">
    <subcellularLocation>
        <location evidence="1">Membrane</location>
    </subcellularLocation>
</comment>
<dbReference type="GO" id="GO:0016020">
    <property type="term" value="C:membrane"/>
    <property type="evidence" value="ECO:0007669"/>
    <property type="project" value="UniProtKB-SubCell"/>
</dbReference>
<reference evidence="8" key="2">
    <citation type="submission" date="2025-09" db="UniProtKB">
        <authorList>
            <consortium name="Ensembl"/>
        </authorList>
    </citation>
    <scope>IDENTIFICATION</scope>
</reference>
<dbReference type="InterPro" id="IPR013783">
    <property type="entry name" value="Ig-like_fold"/>
</dbReference>
<name>A0A3B3TG48_9TELE</name>
<dbReference type="PANTHER" id="PTHR12080:SF59">
    <property type="entry name" value="HEPATIC AND GLIAL CELL ADHESION MOLECULE"/>
    <property type="match status" value="1"/>
</dbReference>
<keyword evidence="3 5" id="KW-0472">Membrane</keyword>